<protein>
    <submittedName>
        <fullName evidence="3">Docking domain of Afi1 for Arf3 in vesicle trafficking-domain-containing protein</fullName>
    </submittedName>
</protein>
<dbReference type="PROSITE" id="PS50211">
    <property type="entry name" value="DENN"/>
    <property type="match status" value="1"/>
</dbReference>
<organism evidence="3 4">
    <name type="scientific">Protomyces lactucae-debilis</name>
    <dbReference type="NCBI Taxonomy" id="2754530"/>
    <lineage>
        <taxon>Eukaryota</taxon>
        <taxon>Fungi</taxon>
        <taxon>Dikarya</taxon>
        <taxon>Ascomycota</taxon>
        <taxon>Taphrinomycotina</taxon>
        <taxon>Taphrinomycetes</taxon>
        <taxon>Taphrinales</taxon>
        <taxon>Protomycetaceae</taxon>
        <taxon>Protomyces</taxon>
    </lineage>
</organism>
<dbReference type="InterPro" id="IPR052809">
    <property type="entry name" value="Actin_polarity_regulatory"/>
</dbReference>
<dbReference type="Pfam" id="PF08616">
    <property type="entry name" value="SPA"/>
    <property type="match status" value="1"/>
</dbReference>
<reference evidence="3 4" key="1">
    <citation type="submission" date="2016-07" db="EMBL/GenBank/DDBJ databases">
        <title>Pervasive Adenine N6-methylation of Active Genes in Fungi.</title>
        <authorList>
            <consortium name="DOE Joint Genome Institute"/>
            <person name="Mondo S.J."/>
            <person name="Dannebaum R.O."/>
            <person name="Kuo R.C."/>
            <person name="Labutti K."/>
            <person name="Haridas S."/>
            <person name="Kuo A."/>
            <person name="Salamov A."/>
            <person name="Ahrendt S.R."/>
            <person name="Lipzen A."/>
            <person name="Sullivan W."/>
            <person name="Andreopoulos W.B."/>
            <person name="Clum A."/>
            <person name="Lindquist E."/>
            <person name="Daum C."/>
            <person name="Ramamoorthy G.K."/>
            <person name="Gryganskyi A."/>
            <person name="Culley D."/>
            <person name="Magnuson J.K."/>
            <person name="James T.Y."/>
            <person name="O'Malley M.A."/>
            <person name="Stajich J.E."/>
            <person name="Spatafora J.W."/>
            <person name="Visel A."/>
            <person name="Grigoriev I.V."/>
        </authorList>
    </citation>
    <scope>NUCLEOTIDE SEQUENCE [LARGE SCALE GENOMIC DNA]</scope>
    <source>
        <strain evidence="3 4">12-1054</strain>
    </source>
</reference>
<dbReference type="RefSeq" id="XP_040723876.1">
    <property type="nucleotide sequence ID" value="XM_040869744.1"/>
</dbReference>
<dbReference type="GeneID" id="63786343"/>
<accession>A0A1Y2F9D0</accession>
<feature type="domain" description="UDENN" evidence="2">
    <location>
        <begin position="7"/>
        <end position="513"/>
    </location>
</feature>
<comment type="caution">
    <text evidence="3">The sequence shown here is derived from an EMBL/GenBank/DDBJ whole genome shotgun (WGS) entry which is preliminary data.</text>
</comment>
<keyword evidence="4" id="KW-1185">Reference proteome</keyword>
<evidence type="ECO:0000259" key="2">
    <source>
        <dbReference type="PROSITE" id="PS50211"/>
    </source>
</evidence>
<feature type="region of interest" description="Disordered" evidence="1">
    <location>
        <begin position="179"/>
        <end position="198"/>
    </location>
</feature>
<dbReference type="STRING" id="56484.A0A1Y2F9D0"/>
<dbReference type="Pfam" id="PF07792">
    <property type="entry name" value="Afi1"/>
    <property type="match status" value="1"/>
</dbReference>
<evidence type="ECO:0000256" key="1">
    <source>
        <dbReference type="SAM" id="MobiDB-lite"/>
    </source>
</evidence>
<evidence type="ECO:0000313" key="4">
    <source>
        <dbReference type="Proteomes" id="UP000193685"/>
    </source>
</evidence>
<dbReference type="AlphaFoldDB" id="A0A1Y2F9D0"/>
<proteinExistence type="predicted"/>
<sequence>MGQVHVEYLLVAEFDIDRGPTIAHQYPEVLSRESNVLAELMLPDQTHVRSEDWTIFFLQRNAIAGDPLLKINEHSESSTEDSAEDNLLYVLSLVNTKHDKSVKRGAQVKALAIVTRHAYLHVYKPVLLLALDEYYKNPTLSTLEVLYQSVNAMDLSAMPKLNELEKLILVASDQDAVLSQHTESTDDKRHSDQSAISSPISTVSDRMSQMLLGNTQNSGPASPGVPGYHRDTQHFSTFVDYLNVKVPVRIPLATFPELVGDFSIIQLIQIFTKNASNNSSFQILHPELTTSGSSTHPVMVLMNALLTQKRIVFLGLARPSGDVAQHVLAACALGSGGCGLLRGFTERAFPYTDLSKIEEVIQVPGFIAGVTNSVFELHPEWWDILCNLDTGAITISSELQDSFVEPSPTSSVFNFTSLAHGVNAADGVRSVSHLCDYSDAGFMADIEMTIQERASEHTMRMKFRDWTHRLVKTAVAYELDKYGHSNLLPPREVVDQFELAGTGWVWPDEQSKQRDLLSNASRIEGWRGTESYLKFGEQNTRYWHKQLRASRSADAAIAATARIVSLDLWYQIEQLRVLSHDKLTLDESARIYTTLAKEVRTPLQVTELLSLCPLSQGGLQWLAHGCWHPDHLARVAAAELLERIEESSIGVHFIGALNMYFRRGYQRLKQEIAANVPIEFEAPAISTNGI</sequence>
<dbReference type="PANTHER" id="PTHR28245:SF1">
    <property type="entry name" value="ARF3-INTERACTING PROTEIN 1"/>
    <property type="match status" value="1"/>
</dbReference>
<feature type="compositionally biased region" description="Basic and acidic residues" evidence="1">
    <location>
        <begin position="183"/>
        <end position="192"/>
    </location>
</feature>
<dbReference type="OrthoDB" id="66409at2759"/>
<dbReference type="OMA" id="GRHFWAQ"/>
<dbReference type="GO" id="GO:0051666">
    <property type="term" value="P:actin cortical patch localization"/>
    <property type="evidence" value="ECO:0007669"/>
    <property type="project" value="TreeGrafter"/>
</dbReference>
<gene>
    <name evidence="3" type="ORF">BCR37DRAFT_381693</name>
</gene>
<dbReference type="Proteomes" id="UP000193685">
    <property type="component" value="Unassembled WGS sequence"/>
</dbReference>
<dbReference type="GO" id="GO:0005886">
    <property type="term" value="C:plasma membrane"/>
    <property type="evidence" value="ECO:0007669"/>
    <property type="project" value="TreeGrafter"/>
</dbReference>
<dbReference type="InterPro" id="IPR012860">
    <property type="entry name" value="Afi1_N"/>
</dbReference>
<dbReference type="EMBL" id="MCFI01000015">
    <property type="protein sequence ID" value="ORY79505.1"/>
    <property type="molecule type" value="Genomic_DNA"/>
</dbReference>
<name>A0A1Y2F9D0_PROLT</name>
<evidence type="ECO:0000313" key="3">
    <source>
        <dbReference type="EMBL" id="ORY79505.1"/>
    </source>
</evidence>
<dbReference type="InterPro" id="IPR037516">
    <property type="entry name" value="Tripartite_DENN"/>
</dbReference>
<dbReference type="PANTHER" id="PTHR28245">
    <property type="entry name" value="ARF3-INTERACTING PROTEIN 1"/>
    <property type="match status" value="1"/>
</dbReference>